<dbReference type="InterPro" id="IPR048101">
    <property type="entry name" value="MobP2"/>
</dbReference>
<evidence type="ECO:0000313" key="2">
    <source>
        <dbReference type="Proteomes" id="UP000095563"/>
    </source>
</evidence>
<reference evidence="1 2" key="1">
    <citation type="submission" date="2015-09" db="EMBL/GenBank/DDBJ databases">
        <authorList>
            <consortium name="Pathogen Informatics"/>
        </authorList>
    </citation>
    <scope>NUCLEOTIDE SEQUENCE [LARGE SCALE GENOMIC DNA]</scope>
    <source>
        <strain evidence="1 2">2789STDY5834956</strain>
    </source>
</reference>
<dbReference type="Pfam" id="PF18555">
    <property type="entry name" value="MobL"/>
    <property type="match status" value="1"/>
</dbReference>
<dbReference type="EMBL" id="CZBO01000008">
    <property type="protein sequence ID" value="CUQ30325.1"/>
    <property type="molecule type" value="Genomic_DNA"/>
</dbReference>
<organism evidence="1 2">
    <name type="scientific">Clostridium baratii</name>
    <dbReference type="NCBI Taxonomy" id="1561"/>
    <lineage>
        <taxon>Bacteria</taxon>
        <taxon>Bacillati</taxon>
        <taxon>Bacillota</taxon>
        <taxon>Clostridia</taxon>
        <taxon>Eubacteriales</taxon>
        <taxon>Clostridiaceae</taxon>
        <taxon>Clostridium</taxon>
    </lineage>
</organism>
<dbReference type="NCBIfam" id="NF041498">
    <property type="entry name" value="MobP2"/>
    <property type="match status" value="1"/>
</dbReference>
<sequence>MSTPGIVHKVKFIKANSRKFKNYIDYIDREEATRNYKFKEFSLYNDYMGNPEKSGSLFTESKDYLTDEDKNLLKQMYSLAQEKGSIMWQDVFSFDNEWLEKHQLYDKKTHTVDEKEIRKAVRKTMNELIEKENLQGLIWSASLHYNTDNIHVHIASVELNVSKTRGKRKPKTLINMKSKFANTLIDRTEEREKINNIIRKNIIGDRENGDFLKDKEMKKIVNNIIKLLPEDKKQWNYNYNSLSEVRPYLDKLTKYYIENYKKKEYKELIERLDKEEIELKEIYGEGEKFRYKDYKKNKIDELYVRMGNSSLKEIKNYLDLQKYDNNLYKKTNKSINNKKIISMTSKDIYRIKKALRKDFDNIKNQIVYERLQKEIEQDNNLDY</sequence>
<dbReference type="Proteomes" id="UP000095563">
    <property type="component" value="Unassembled WGS sequence"/>
</dbReference>
<dbReference type="AlphaFoldDB" id="A0A174VE80"/>
<evidence type="ECO:0000313" key="1">
    <source>
        <dbReference type="EMBL" id="CUQ30325.1"/>
    </source>
</evidence>
<name>A0A174VE80_9CLOT</name>
<gene>
    <name evidence="1" type="ORF">ERS852568_02742</name>
</gene>
<accession>A0A174VE80</accession>
<dbReference type="InterPro" id="IPR041073">
    <property type="entry name" value="MobL"/>
</dbReference>
<proteinExistence type="predicted"/>
<protein>
    <recommendedName>
        <fullName evidence="3">Relaxase</fullName>
    </recommendedName>
</protein>
<evidence type="ECO:0008006" key="3">
    <source>
        <dbReference type="Google" id="ProtNLM"/>
    </source>
</evidence>
<dbReference type="RefSeq" id="WP_055208748.1">
    <property type="nucleotide sequence ID" value="NZ_CZBO01000008.1"/>
</dbReference>